<dbReference type="AlphaFoldDB" id="A0A7L4WFN4"/>
<dbReference type="Proteomes" id="UP000516280">
    <property type="component" value="Chromosome"/>
</dbReference>
<organism evidence="1 2">
    <name type="scientific">Pseudolactococcus paracarnosus</name>
    <dbReference type="NCBI Taxonomy" id="2749962"/>
    <lineage>
        <taxon>Bacteria</taxon>
        <taxon>Bacillati</taxon>
        <taxon>Bacillota</taxon>
        <taxon>Bacilli</taxon>
        <taxon>Lactobacillales</taxon>
        <taxon>Streptococcaceae</taxon>
        <taxon>Pseudolactococcus</taxon>
    </lineage>
</organism>
<reference evidence="1 2" key="1">
    <citation type="submission" date="2016-09" db="EMBL/GenBank/DDBJ databases">
        <title>Lactic acid bacteria from MAP meat Genome sequencing and assembly.</title>
        <authorList>
            <person name="Behr J."/>
            <person name="Hilgarth M."/>
            <person name="Vogel R.F."/>
        </authorList>
    </citation>
    <scope>NUCLEOTIDE SEQUENCE [LARGE SCALE GENOMIC DNA]</scope>
    <source>
        <strain evidence="1 2">TMW21615</strain>
    </source>
</reference>
<protein>
    <submittedName>
        <fullName evidence="1">Uncharacterized protein</fullName>
    </submittedName>
</protein>
<evidence type="ECO:0000313" key="2">
    <source>
        <dbReference type="Proteomes" id="UP000516280"/>
    </source>
</evidence>
<name>A0A7L4WFN4_9LACT</name>
<gene>
    <name evidence="1" type="ORF">BHS01_06775</name>
</gene>
<evidence type="ECO:0000313" key="1">
    <source>
        <dbReference type="EMBL" id="QDJ28240.1"/>
    </source>
</evidence>
<accession>A0A7L4WFN4</accession>
<proteinExistence type="predicted"/>
<sequence>MIDKISKGIQTNPFVIIGLSNGDVVHAITLDKVIDNNWMHITLANNLNSEHQLTSIWISLSQIAYVSFDDGLN</sequence>
<dbReference type="EMBL" id="CP017195">
    <property type="protein sequence ID" value="QDJ28240.1"/>
    <property type="molecule type" value="Genomic_DNA"/>
</dbReference>
<dbReference type="KEGG" id="lpaa:BHS01_06775"/>
<dbReference type="RefSeq" id="WP_109834344.1">
    <property type="nucleotide sequence ID" value="NZ_CP017195.1"/>
</dbReference>